<reference evidence="1" key="2">
    <citation type="journal article" date="2015" name="Fish Shellfish Immunol.">
        <title>Early steps in the European eel (Anguilla anguilla)-Vibrio vulnificus interaction in the gills: Role of the RtxA13 toxin.</title>
        <authorList>
            <person name="Callol A."/>
            <person name="Pajuelo D."/>
            <person name="Ebbesson L."/>
            <person name="Teles M."/>
            <person name="MacKenzie S."/>
            <person name="Amaro C."/>
        </authorList>
    </citation>
    <scope>NUCLEOTIDE SEQUENCE</scope>
</reference>
<dbReference type="EMBL" id="GBXM01049608">
    <property type="protein sequence ID" value="JAH58969.1"/>
    <property type="molecule type" value="Transcribed_RNA"/>
</dbReference>
<protein>
    <submittedName>
        <fullName evidence="1">Uncharacterized protein</fullName>
    </submittedName>
</protein>
<organism evidence="1">
    <name type="scientific">Anguilla anguilla</name>
    <name type="common">European freshwater eel</name>
    <name type="synonym">Muraena anguilla</name>
    <dbReference type="NCBI Taxonomy" id="7936"/>
    <lineage>
        <taxon>Eukaryota</taxon>
        <taxon>Metazoa</taxon>
        <taxon>Chordata</taxon>
        <taxon>Craniata</taxon>
        <taxon>Vertebrata</taxon>
        <taxon>Euteleostomi</taxon>
        <taxon>Actinopterygii</taxon>
        <taxon>Neopterygii</taxon>
        <taxon>Teleostei</taxon>
        <taxon>Anguilliformes</taxon>
        <taxon>Anguillidae</taxon>
        <taxon>Anguilla</taxon>
    </lineage>
</organism>
<name>A0A0E9TZ72_ANGAN</name>
<accession>A0A0E9TZ72</accession>
<proteinExistence type="predicted"/>
<evidence type="ECO:0000313" key="1">
    <source>
        <dbReference type="EMBL" id="JAH58969.1"/>
    </source>
</evidence>
<reference evidence="1" key="1">
    <citation type="submission" date="2014-11" db="EMBL/GenBank/DDBJ databases">
        <authorList>
            <person name="Amaro Gonzalez C."/>
        </authorList>
    </citation>
    <scope>NUCLEOTIDE SEQUENCE</scope>
</reference>
<sequence length="40" mass="4750">MAVPYLTIKRATTMLRCPEPMRKWLQCELLARTEACWLKP</sequence>
<dbReference type="AlphaFoldDB" id="A0A0E9TZ72"/>